<organism evidence="3 4">
    <name type="scientific">Vairimorpha apis BRL 01</name>
    <dbReference type="NCBI Taxonomy" id="1037528"/>
    <lineage>
        <taxon>Eukaryota</taxon>
        <taxon>Fungi</taxon>
        <taxon>Fungi incertae sedis</taxon>
        <taxon>Microsporidia</taxon>
        <taxon>Nosematidae</taxon>
        <taxon>Vairimorpha</taxon>
    </lineage>
</organism>
<dbReference type="OrthoDB" id="308464at2759"/>
<reference evidence="3 4" key="2">
    <citation type="journal article" date="2013" name="BMC Genomics">
        <title>Genome sequencing and comparative genomics of honey bee microsporidia, Nosema apis reveal novel insights into host-parasite interactions.</title>
        <authorList>
            <person name="Chen Yp."/>
            <person name="Pettis J.S."/>
            <person name="Zhao Y."/>
            <person name="Liu X."/>
            <person name="Tallon L.J."/>
            <person name="Sadzewicz L.D."/>
            <person name="Li R."/>
            <person name="Zheng H."/>
            <person name="Huang S."/>
            <person name="Zhang X."/>
            <person name="Hamilton M.C."/>
            <person name="Pernal S.F."/>
            <person name="Melathopoulos A.P."/>
            <person name="Yan X."/>
            <person name="Evans J.D."/>
        </authorList>
    </citation>
    <scope>NUCLEOTIDE SEQUENCE [LARGE SCALE GENOMIC DNA]</scope>
    <source>
        <strain evidence="3 4">BRL 01</strain>
    </source>
</reference>
<dbReference type="Proteomes" id="UP000053780">
    <property type="component" value="Unassembled WGS sequence"/>
</dbReference>
<evidence type="ECO:0000313" key="4">
    <source>
        <dbReference type="Proteomes" id="UP000053780"/>
    </source>
</evidence>
<proteinExistence type="predicted"/>
<dbReference type="EMBL" id="KE647168">
    <property type="protein sequence ID" value="EQB61155.1"/>
    <property type="molecule type" value="Genomic_DNA"/>
</dbReference>
<evidence type="ECO:0000313" key="2">
    <source>
        <dbReference type="EMBL" id="EQB61155.1"/>
    </source>
</evidence>
<evidence type="ECO:0000313" key="3">
    <source>
        <dbReference type="EMBL" id="EQB61918.1"/>
    </source>
</evidence>
<dbReference type="Gene3D" id="2.60.120.1040">
    <property type="entry name" value="ZPR1, A/B domain"/>
    <property type="match status" value="1"/>
</dbReference>
<accession>T0LC83</accession>
<dbReference type="VEuPathDB" id="MicrosporidiaDB:NAPIS_ORF01256"/>
<dbReference type="GO" id="GO:0008270">
    <property type="term" value="F:zinc ion binding"/>
    <property type="evidence" value="ECO:0007669"/>
    <property type="project" value="InterPro"/>
</dbReference>
<keyword evidence="4" id="KW-1185">Reference proteome</keyword>
<evidence type="ECO:0000259" key="1">
    <source>
        <dbReference type="SMART" id="SM00709"/>
    </source>
</evidence>
<dbReference type="AlphaFoldDB" id="T0LC83"/>
<dbReference type="EMBL" id="KE647063">
    <property type="protein sequence ID" value="EQB61918.1"/>
    <property type="molecule type" value="Genomic_DNA"/>
</dbReference>
<dbReference type="Pfam" id="PF22794">
    <property type="entry name" value="jr-ZPR1"/>
    <property type="match status" value="1"/>
</dbReference>
<dbReference type="InterPro" id="IPR056180">
    <property type="entry name" value="ZPR1_jr_dom"/>
</dbReference>
<sequence length="196" mass="22480">MIENISQENSLSNIVTSSTSTICHNCNQEANLKYVTIKEVKPEITVVVFECQICKIKESKIFNDKINNIKLKIECKFNSSEDMKREVFLNLGAKLFIEYDTYTYEHESSLPFVTTVEGLITNAIKAFSDENNHFVGNKTNLNKSLEILQNMKSFTLIIEDNDGVSRVGKIGRGIYEMQDCDIEEFNDEKVKHIFIN</sequence>
<reference evidence="3" key="1">
    <citation type="submission" date="2012-12" db="EMBL/GenBank/DDBJ databases">
        <authorList>
            <person name="Chen Y.P."/>
            <person name="Pettis J.S."/>
            <person name="Zhao Y."/>
            <person name="Liu X."/>
            <person name="Tallon L.J."/>
            <person name="Sadzewicz L.D."/>
            <person name="Li R."/>
            <person name="Zheng H."/>
            <person name="Huang S."/>
            <person name="Zhang X."/>
            <person name="Hamilton M.C."/>
            <person name="Pernal S.F."/>
            <person name="Melathopoulos A.P."/>
            <person name="Yan X."/>
            <person name="Evans J.D."/>
        </authorList>
    </citation>
    <scope>NUCLEOTIDE SEQUENCE</scope>
    <source>
        <strain evidence="3">BRL 01</strain>
    </source>
</reference>
<name>T0LC83_9MICR</name>
<dbReference type="SMART" id="SM00709">
    <property type="entry name" value="Zpr1"/>
    <property type="match status" value="1"/>
</dbReference>
<dbReference type="VEuPathDB" id="MicrosporidiaDB:NAPIS_ORF00499"/>
<gene>
    <name evidence="3" type="ORF">NAPIS_ORF00499</name>
    <name evidence="2" type="ORF">NAPIS_ORF01256</name>
</gene>
<feature type="domain" description="Zinc finger ZPR1-type" evidence="1">
    <location>
        <begin position="21"/>
        <end position="169"/>
    </location>
</feature>
<dbReference type="HOGENOM" id="CLU_103055_0_0_1"/>
<dbReference type="InterPro" id="IPR042451">
    <property type="entry name" value="ZPR1_A/B_dom"/>
</dbReference>
<dbReference type="InterPro" id="IPR004457">
    <property type="entry name" value="Znf_ZPR1"/>
</dbReference>
<protein>
    <submittedName>
        <fullName evidence="3">Zinc finger protein</fullName>
    </submittedName>
</protein>